<dbReference type="EMBL" id="JBHRTP010000045">
    <property type="protein sequence ID" value="MFC3109222.1"/>
    <property type="molecule type" value="Genomic_DNA"/>
</dbReference>
<dbReference type="Proteomes" id="UP001595530">
    <property type="component" value="Unassembled WGS sequence"/>
</dbReference>
<comment type="caution">
    <text evidence="1">The sequence shown here is derived from an EMBL/GenBank/DDBJ whole genome shotgun (WGS) entry which is preliminary data.</text>
</comment>
<sequence length="123" mass="13181">MTLTTLVIGGCAASREAAIAAALTAGAGQDATTALILEGLPDGVSRFGTEQHSPPLNIIRIAPGCLCCTGNLIMRVTLNRLLRHPPSRLFVSLATATHREQIRFFFTQAPYDQLMSLTDDLMI</sequence>
<evidence type="ECO:0000313" key="2">
    <source>
        <dbReference type="Proteomes" id="UP001595530"/>
    </source>
</evidence>
<gene>
    <name evidence="1" type="ORF">ACFOFO_14825</name>
</gene>
<keyword evidence="2" id="KW-1185">Reference proteome</keyword>
<protein>
    <submittedName>
        <fullName evidence="1">GTPase</fullName>
    </submittedName>
</protein>
<evidence type="ECO:0000313" key="1">
    <source>
        <dbReference type="EMBL" id="MFC3109222.1"/>
    </source>
</evidence>
<accession>A0ABV7F2D2</accession>
<name>A0ABV7F2D2_9BURK</name>
<reference evidence="2" key="1">
    <citation type="journal article" date="2019" name="Int. J. Syst. Evol. Microbiol.">
        <title>The Global Catalogue of Microorganisms (GCM) 10K type strain sequencing project: providing services to taxonomists for standard genome sequencing and annotation.</title>
        <authorList>
            <consortium name="The Broad Institute Genomics Platform"/>
            <consortium name="The Broad Institute Genome Sequencing Center for Infectious Disease"/>
            <person name="Wu L."/>
            <person name="Ma J."/>
        </authorList>
    </citation>
    <scope>NUCLEOTIDE SEQUENCE [LARGE SCALE GENOMIC DNA]</scope>
    <source>
        <strain evidence="2">KCTC 42986</strain>
    </source>
</reference>
<proteinExistence type="predicted"/>
<organism evidence="1 2">
    <name type="scientific">Undibacterium arcticum</name>
    <dbReference type="NCBI Taxonomy" id="1762892"/>
    <lineage>
        <taxon>Bacteria</taxon>
        <taxon>Pseudomonadati</taxon>
        <taxon>Pseudomonadota</taxon>
        <taxon>Betaproteobacteria</taxon>
        <taxon>Burkholderiales</taxon>
        <taxon>Oxalobacteraceae</taxon>
        <taxon>Undibacterium</taxon>
    </lineage>
</organism>
<dbReference type="RefSeq" id="WP_390331896.1">
    <property type="nucleotide sequence ID" value="NZ_JBHRTP010000045.1"/>
</dbReference>